<name>A0AAU6WUF3_9FLAO</name>
<accession>A0AAU6WUF3</accession>
<dbReference type="Proteomes" id="UP001463665">
    <property type="component" value="Chromosome"/>
</dbReference>
<protein>
    <submittedName>
        <fullName evidence="2">DUF4932 domain-containing protein</fullName>
    </submittedName>
</protein>
<reference evidence="2 3" key="1">
    <citation type="submission" date="2024-04" db="EMBL/GenBank/DDBJ databases">
        <title>Genome sequencing and assembly of rice foliar adapted Chryseobacterium endophyticum OsEnb-ALM-A6.</title>
        <authorList>
            <person name="Kumar S."/>
            <person name="Javed M."/>
            <person name="Chouhan V."/>
            <person name="Charishma K."/>
            <person name="Patel A."/>
            <person name="Kumar M."/>
            <person name="Sahu K.P."/>
            <person name="Kumar A."/>
        </authorList>
    </citation>
    <scope>NUCLEOTIDE SEQUENCE [LARGE SCALE GENOMIC DNA]</scope>
    <source>
        <strain evidence="2 3">OsEnb-ALM-A6</strain>
    </source>
</reference>
<dbReference type="RefSeq" id="WP_294330591.1">
    <property type="nucleotide sequence ID" value="NZ_CP154834.1"/>
</dbReference>
<evidence type="ECO:0000313" key="2">
    <source>
        <dbReference type="EMBL" id="XAO76016.1"/>
    </source>
</evidence>
<feature type="chain" id="PRO_5043761434" evidence="1">
    <location>
        <begin position="22"/>
        <end position="468"/>
    </location>
</feature>
<dbReference type="EMBL" id="CP154834">
    <property type="protein sequence ID" value="XAO76016.1"/>
    <property type="molecule type" value="Genomic_DNA"/>
</dbReference>
<proteinExistence type="predicted"/>
<dbReference type="InterPro" id="IPR032560">
    <property type="entry name" value="DUF4932"/>
</dbReference>
<dbReference type="AlphaFoldDB" id="A0AAU6WUF3"/>
<evidence type="ECO:0000313" key="3">
    <source>
        <dbReference type="Proteomes" id="UP001463665"/>
    </source>
</evidence>
<keyword evidence="1" id="KW-0732">Signal</keyword>
<gene>
    <name evidence="2" type="ORF">AAFP95_09505</name>
</gene>
<organism evidence="2 3">
    <name type="scientific">Chryseobacterium endophyticum</name>
    <dbReference type="NCBI Taxonomy" id="1854762"/>
    <lineage>
        <taxon>Bacteria</taxon>
        <taxon>Pseudomonadati</taxon>
        <taxon>Bacteroidota</taxon>
        <taxon>Flavobacteriia</taxon>
        <taxon>Flavobacteriales</taxon>
        <taxon>Weeksellaceae</taxon>
        <taxon>Chryseobacterium group</taxon>
        <taxon>Chryseobacterium</taxon>
    </lineage>
</organism>
<evidence type="ECO:0000256" key="1">
    <source>
        <dbReference type="SAM" id="SignalP"/>
    </source>
</evidence>
<dbReference type="Pfam" id="PF16286">
    <property type="entry name" value="DUF4932"/>
    <property type="match status" value="1"/>
</dbReference>
<keyword evidence="3" id="KW-1185">Reference proteome</keyword>
<feature type="signal peptide" evidence="1">
    <location>
        <begin position="1"/>
        <end position="21"/>
    </location>
</feature>
<sequence>MIWTKKFLCVCIIVLSAFSSAQEQLMPEVDERVEIVSIVFRLAGAEEYSQDYNKKYAEDINAYFEPYKNAEVIKFVQENRNKHGLGYDAVMSMALHLSFKNKKFSFTKEKESTLEKRWEKVEVKKFVSLLNKFYKNSDFQKFFDNHSASYAKAVQAYGQSILKDFNQNWYPHFYGKAPNEEYRIILGYGNGGGNYGITLHPEHHKTIVYAVVGVSDFDSDGNAIFDKNEFQPLLIHEFNHSFVNYILEMKNYKSELKAPAEKIYSLVEKEMKSQAYGDWETMINESLVRAAVIRYMIDNHYPQSTIDEEIQMQRGRKFLWIKELTELLGKYEESRNRFPVLEDFYPEIIAFYKNLEPKLQGIIDNQPKVVSVSPDIMDKNDVDSKITEIIITFSKEMLGKGVSINLGESGKEHFPLKKFEGYLNNNTAIKIQTEMKPDTEYEFVLTGNKFISKDGYPLQRTSIKFKTK</sequence>